<accession>A0A9X1D6U2</accession>
<protein>
    <submittedName>
        <fullName evidence="3">Aspartate/glutamate racemase family protein</fullName>
    </submittedName>
</protein>
<dbReference type="PANTHER" id="PTHR28047">
    <property type="entry name" value="PROTEIN DCG1"/>
    <property type="match status" value="1"/>
</dbReference>
<dbReference type="PANTHER" id="PTHR28047:SF5">
    <property type="entry name" value="PROTEIN DCG1"/>
    <property type="match status" value="1"/>
</dbReference>
<comment type="similarity">
    <text evidence="1">Belongs to the HyuE racemase family.</text>
</comment>
<evidence type="ECO:0000256" key="1">
    <source>
        <dbReference type="ARBA" id="ARBA00038414"/>
    </source>
</evidence>
<dbReference type="RefSeq" id="WP_214393118.1">
    <property type="nucleotide sequence ID" value="NZ_JAFLWW010000010.1"/>
</dbReference>
<dbReference type="Gene3D" id="3.40.50.12500">
    <property type="match status" value="1"/>
</dbReference>
<evidence type="ECO:0000313" key="3">
    <source>
        <dbReference type="EMBL" id="MBT1159270.1"/>
    </source>
</evidence>
<proteinExistence type="inferred from homology"/>
<gene>
    <name evidence="3" type="ORF">J1C56_27195</name>
</gene>
<keyword evidence="2" id="KW-0812">Transmembrane</keyword>
<dbReference type="EMBL" id="JAFLWW010000010">
    <property type="protein sequence ID" value="MBT1159270.1"/>
    <property type="molecule type" value="Genomic_DNA"/>
</dbReference>
<dbReference type="InterPro" id="IPR052186">
    <property type="entry name" value="Hydantoin_racemase-like"/>
</dbReference>
<dbReference type="InterPro" id="IPR015942">
    <property type="entry name" value="Asp/Glu/hydantoin_racemase"/>
</dbReference>
<reference evidence="3" key="1">
    <citation type="journal article" date="2021" name="Microorganisms">
        <title>Phylogenomic Reconstruction and Metabolic Potential of the Genus Aminobacter.</title>
        <authorList>
            <person name="Artuso I."/>
            <person name="Turrini P."/>
            <person name="Pirolo M."/>
            <person name="Lugli G.A."/>
            <person name="Ventura M."/>
            <person name="Visca P."/>
        </authorList>
    </citation>
    <scope>NUCLEOTIDE SEQUENCE</scope>
    <source>
        <strain evidence="3">LMG 26462</strain>
    </source>
</reference>
<keyword evidence="2" id="KW-0472">Membrane</keyword>
<evidence type="ECO:0000313" key="4">
    <source>
        <dbReference type="Proteomes" id="UP001138921"/>
    </source>
</evidence>
<name>A0A9X1D6U2_9HYPH</name>
<dbReference type="AlphaFoldDB" id="A0A9X1D6U2"/>
<evidence type="ECO:0000256" key="2">
    <source>
        <dbReference type="SAM" id="Phobius"/>
    </source>
</evidence>
<comment type="caution">
    <text evidence="3">The sequence shown here is derived from an EMBL/GenBank/DDBJ whole genome shotgun (WGS) entry which is preliminary data.</text>
</comment>
<keyword evidence="2" id="KW-1133">Transmembrane helix</keyword>
<dbReference type="GO" id="GO:0047661">
    <property type="term" value="F:amino-acid racemase activity"/>
    <property type="evidence" value="ECO:0007669"/>
    <property type="project" value="InterPro"/>
</dbReference>
<sequence>MRRLPRLLVINPNTSTGVSQVIDALVREEVADAAQVQTVTADFGFSYISTRAAVTIAAHAVLDAAAKALAEGAKPDVIVLACFGDPGREALAEMTGLPVIGFAEAGLLAAAALPGTSLVSTNGTVWCEMLRELALKLGIGDRIAGIRSIEAVADDAQSIASFLAKEAKALGAERVVLGGAGLIPILPAVIAAAGVPILDPHRIGIGKALRLAANPQPATTVAPAATTETLGLSPFLAQALSASSNTTAAGADRS</sequence>
<reference evidence="3" key="2">
    <citation type="submission" date="2021-03" db="EMBL/GenBank/DDBJ databases">
        <authorList>
            <person name="Artuso I."/>
            <person name="Turrini P."/>
            <person name="Pirolo M."/>
            <person name="Lugli G.A."/>
            <person name="Ventura M."/>
            <person name="Visca P."/>
        </authorList>
    </citation>
    <scope>NUCLEOTIDE SEQUENCE</scope>
    <source>
        <strain evidence="3">LMG 26462</strain>
    </source>
</reference>
<dbReference type="Proteomes" id="UP001138921">
    <property type="component" value="Unassembled WGS sequence"/>
</dbReference>
<dbReference type="Pfam" id="PF01177">
    <property type="entry name" value="Asp_Glu_race"/>
    <property type="match status" value="1"/>
</dbReference>
<keyword evidence="4" id="KW-1185">Reference proteome</keyword>
<organism evidence="3 4">
    <name type="scientific">Aminobacter anthyllidis</name>
    <dbReference type="NCBI Taxonomy" id="1035067"/>
    <lineage>
        <taxon>Bacteria</taxon>
        <taxon>Pseudomonadati</taxon>
        <taxon>Pseudomonadota</taxon>
        <taxon>Alphaproteobacteria</taxon>
        <taxon>Hyphomicrobiales</taxon>
        <taxon>Phyllobacteriaceae</taxon>
        <taxon>Aminobacter</taxon>
    </lineage>
</organism>
<feature type="transmembrane region" description="Helical" evidence="2">
    <location>
        <begin position="175"/>
        <end position="198"/>
    </location>
</feature>
<dbReference type="InterPro" id="IPR053714">
    <property type="entry name" value="Iso_Racemase_Enz_sf"/>
</dbReference>